<dbReference type="GO" id="GO:0009927">
    <property type="term" value="F:histidine phosphotransfer kinase activity"/>
    <property type="evidence" value="ECO:0007669"/>
    <property type="project" value="TreeGrafter"/>
</dbReference>
<evidence type="ECO:0000256" key="4">
    <source>
        <dbReference type="ARBA" id="ARBA00022679"/>
    </source>
</evidence>
<dbReference type="Gene3D" id="3.30.565.10">
    <property type="entry name" value="Histidine kinase-like ATPase, C-terminal domain"/>
    <property type="match status" value="1"/>
</dbReference>
<evidence type="ECO:0000256" key="1">
    <source>
        <dbReference type="ARBA" id="ARBA00000085"/>
    </source>
</evidence>
<dbReference type="PANTHER" id="PTHR43047">
    <property type="entry name" value="TWO-COMPONENT HISTIDINE PROTEIN KINASE"/>
    <property type="match status" value="1"/>
</dbReference>
<feature type="transmembrane region" description="Helical" evidence="6">
    <location>
        <begin position="155"/>
        <end position="173"/>
    </location>
</feature>
<dbReference type="SUPFAM" id="SSF55874">
    <property type="entry name" value="ATPase domain of HSP90 chaperone/DNA topoisomerase II/histidine kinase"/>
    <property type="match status" value="1"/>
</dbReference>
<dbReference type="GO" id="GO:0000155">
    <property type="term" value="F:phosphorelay sensor kinase activity"/>
    <property type="evidence" value="ECO:0007669"/>
    <property type="project" value="InterPro"/>
</dbReference>
<dbReference type="Pfam" id="PF00072">
    <property type="entry name" value="Response_reg"/>
    <property type="match status" value="1"/>
</dbReference>
<dbReference type="AlphaFoldDB" id="A0A0F9W4A1"/>
<feature type="transmembrane region" description="Helical" evidence="6">
    <location>
        <begin position="39"/>
        <end position="55"/>
    </location>
</feature>
<dbReference type="EC" id="2.7.13.3" evidence="2"/>
<gene>
    <name evidence="9" type="ORF">LCGC14_0001290</name>
</gene>
<feature type="transmembrane region" description="Helical" evidence="6">
    <location>
        <begin position="101"/>
        <end position="121"/>
    </location>
</feature>
<evidence type="ECO:0000256" key="5">
    <source>
        <dbReference type="ARBA" id="ARBA00022777"/>
    </source>
</evidence>
<feature type="domain" description="Histidine kinase" evidence="7">
    <location>
        <begin position="247"/>
        <end position="460"/>
    </location>
</feature>
<dbReference type="PROSITE" id="PS50109">
    <property type="entry name" value="HIS_KIN"/>
    <property type="match status" value="1"/>
</dbReference>
<dbReference type="InterPro" id="IPR005467">
    <property type="entry name" value="His_kinase_dom"/>
</dbReference>
<keyword evidence="6" id="KW-1133">Transmembrane helix</keyword>
<dbReference type="Pfam" id="PF00512">
    <property type="entry name" value="HisKA"/>
    <property type="match status" value="1"/>
</dbReference>
<dbReference type="SUPFAM" id="SSF52172">
    <property type="entry name" value="CheY-like"/>
    <property type="match status" value="1"/>
</dbReference>
<dbReference type="InterPro" id="IPR011006">
    <property type="entry name" value="CheY-like_superfamily"/>
</dbReference>
<evidence type="ECO:0000259" key="7">
    <source>
        <dbReference type="PROSITE" id="PS50109"/>
    </source>
</evidence>
<dbReference type="SUPFAM" id="SSF47384">
    <property type="entry name" value="Homodimeric domain of signal transducing histidine kinase"/>
    <property type="match status" value="1"/>
</dbReference>
<dbReference type="InterPro" id="IPR003594">
    <property type="entry name" value="HATPase_dom"/>
</dbReference>
<keyword evidence="4" id="KW-0808">Transferase</keyword>
<evidence type="ECO:0000313" key="9">
    <source>
        <dbReference type="EMBL" id="KKO12121.1"/>
    </source>
</evidence>
<dbReference type="SMART" id="SM00448">
    <property type="entry name" value="REC"/>
    <property type="match status" value="1"/>
</dbReference>
<feature type="transmembrane region" description="Helical" evidence="6">
    <location>
        <begin position="61"/>
        <end position="80"/>
    </location>
</feature>
<feature type="domain" description="Response regulatory" evidence="8">
    <location>
        <begin position="485"/>
        <end position="600"/>
    </location>
</feature>
<dbReference type="EMBL" id="LAZR01000001">
    <property type="protein sequence ID" value="KKO12121.1"/>
    <property type="molecule type" value="Genomic_DNA"/>
</dbReference>
<comment type="caution">
    <text evidence="9">The sequence shown here is derived from an EMBL/GenBank/DDBJ whole genome shotgun (WGS) entry which is preliminary data.</text>
</comment>
<keyword evidence="5" id="KW-0418">Kinase</keyword>
<dbReference type="InterPro" id="IPR001789">
    <property type="entry name" value="Sig_transdc_resp-reg_receiver"/>
</dbReference>
<dbReference type="CDD" id="cd00082">
    <property type="entry name" value="HisKA"/>
    <property type="match status" value="1"/>
</dbReference>
<evidence type="ECO:0000256" key="2">
    <source>
        <dbReference type="ARBA" id="ARBA00012438"/>
    </source>
</evidence>
<dbReference type="GO" id="GO:0005886">
    <property type="term" value="C:plasma membrane"/>
    <property type="evidence" value="ECO:0007669"/>
    <property type="project" value="TreeGrafter"/>
</dbReference>
<dbReference type="Pfam" id="PF02518">
    <property type="entry name" value="HATPase_c"/>
    <property type="match status" value="1"/>
</dbReference>
<dbReference type="PROSITE" id="PS50110">
    <property type="entry name" value="RESPONSE_REGULATORY"/>
    <property type="match status" value="1"/>
</dbReference>
<dbReference type="InterPro" id="IPR004358">
    <property type="entry name" value="Sig_transdc_His_kin-like_C"/>
</dbReference>
<dbReference type="Gene3D" id="3.40.50.2300">
    <property type="match status" value="1"/>
</dbReference>
<dbReference type="SMART" id="SM00387">
    <property type="entry name" value="HATPase_c"/>
    <property type="match status" value="1"/>
</dbReference>
<dbReference type="CDD" id="cd00156">
    <property type="entry name" value="REC"/>
    <property type="match status" value="1"/>
</dbReference>
<evidence type="ECO:0000256" key="3">
    <source>
        <dbReference type="ARBA" id="ARBA00022553"/>
    </source>
</evidence>
<protein>
    <recommendedName>
        <fullName evidence="2">histidine kinase</fullName>
        <ecNumber evidence="2">2.7.13.3</ecNumber>
    </recommendedName>
</protein>
<dbReference type="SMART" id="SM00388">
    <property type="entry name" value="HisKA"/>
    <property type="match status" value="1"/>
</dbReference>
<comment type="catalytic activity">
    <reaction evidence="1">
        <text>ATP + protein L-histidine = ADP + protein N-phospho-L-histidine.</text>
        <dbReference type="EC" id="2.7.13.3"/>
    </reaction>
</comment>
<dbReference type="FunFam" id="3.30.565.10:FF:000049">
    <property type="entry name" value="Two-component sensor histidine kinase"/>
    <property type="match status" value="1"/>
</dbReference>
<reference evidence="9" key="1">
    <citation type="journal article" date="2015" name="Nature">
        <title>Complex archaea that bridge the gap between prokaryotes and eukaryotes.</title>
        <authorList>
            <person name="Spang A."/>
            <person name="Saw J.H."/>
            <person name="Jorgensen S.L."/>
            <person name="Zaremba-Niedzwiedzka K."/>
            <person name="Martijn J."/>
            <person name="Lind A.E."/>
            <person name="van Eijk R."/>
            <person name="Schleper C."/>
            <person name="Guy L."/>
            <person name="Ettema T.J."/>
        </authorList>
    </citation>
    <scope>NUCLEOTIDE SEQUENCE</scope>
</reference>
<keyword evidence="6" id="KW-0472">Membrane</keyword>
<sequence>MSVLDRITGFSRYEQALEPQLLSLTSESQRVRVFQSHKALWLVIGSGLIYIYGLWQDVPPVNLLIWVGLIILLALCRVLVCRYVEKRLVFTSVSELYRNELLLYVSSLLSTITVGSGYWWVCLQGSDRAVFAVTLLTLIYAIGTTINSSIHYRGFPLLLLTNLGQGIVFLSVFRSPADIEISVAMLAIMILLMQFGRRNADVFAESIRIRDENREQNLKLEKDKVIIEKALNVARKANEEKNRFMAAASHDLRQPLHAMTLFLGSLRHMGGDERTRELIDKIDETSSLLHEQFNSLLDLSKFDAGVITADHTEFRLDALLKNIVDGVMPEAQAKKVELHIFVSPVTVRSDMLLLERMFRNLIINAVRYTDKGSVSVQARRQRSGLNISVIDTGIGIAADDQQRIFRDYYQVSNKARSKGKGSGLGLAIVKRIAALLEIKLTLKSEPGVGSTFSVHVPSRAVVDQADEAQMLSRAEQPEGDLAGVRALVVDDDAAILDAVTGLLRSWGCHVVSAASPEQLERLLASDNDFELVLLDDMLHDEVSGLDIARNLQQHLPRQRILLATGNVSSARLNEIREAGFVVLVKPVDYYVLRQALQDAMKTPLPSG</sequence>
<evidence type="ECO:0000259" key="8">
    <source>
        <dbReference type="PROSITE" id="PS50110"/>
    </source>
</evidence>
<accession>A0A0F9W4A1</accession>
<dbReference type="InterPro" id="IPR003661">
    <property type="entry name" value="HisK_dim/P_dom"/>
</dbReference>
<organism evidence="9">
    <name type="scientific">marine sediment metagenome</name>
    <dbReference type="NCBI Taxonomy" id="412755"/>
    <lineage>
        <taxon>unclassified sequences</taxon>
        <taxon>metagenomes</taxon>
        <taxon>ecological metagenomes</taxon>
    </lineage>
</organism>
<proteinExistence type="predicted"/>
<dbReference type="InterPro" id="IPR036890">
    <property type="entry name" value="HATPase_C_sf"/>
</dbReference>
<dbReference type="Gene3D" id="1.10.287.130">
    <property type="match status" value="1"/>
</dbReference>
<keyword evidence="3" id="KW-0597">Phosphoprotein</keyword>
<feature type="transmembrane region" description="Helical" evidence="6">
    <location>
        <begin position="127"/>
        <end position="143"/>
    </location>
</feature>
<name>A0A0F9W4A1_9ZZZZ</name>
<dbReference type="InterPro" id="IPR036097">
    <property type="entry name" value="HisK_dim/P_sf"/>
</dbReference>
<keyword evidence="6" id="KW-0812">Transmembrane</keyword>
<dbReference type="PANTHER" id="PTHR43047:SF9">
    <property type="entry name" value="HISTIDINE KINASE"/>
    <property type="match status" value="1"/>
</dbReference>
<dbReference type="PRINTS" id="PR00344">
    <property type="entry name" value="BCTRLSENSOR"/>
</dbReference>
<evidence type="ECO:0000256" key="6">
    <source>
        <dbReference type="SAM" id="Phobius"/>
    </source>
</evidence>